<evidence type="ECO:0000313" key="7">
    <source>
        <dbReference type="Proteomes" id="UP000201826"/>
    </source>
</evidence>
<evidence type="ECO:0000256" key="2">
    <source>
        <dbReference type="ARBA" id="ARBA00022612"/>
    </source>
</evidence>
<evidence type="ECO:0000259" key="5">
    <source>
        <dbReference type="Pfam" id="PF10145"/>
    </source>
</evidence>
<evidence type="ECO:0000256" key="3">
    <source>
        <dbReference type="SAM" id="Coils"/>
    </source>
</evidence>
<keyword evidence="2" id="KW-1188">Viral release from host cell</keyword>
<feature type="compositionally biased region" description="Gly residues" evidence="4">
    <location>
        <begin position="1465"/>
        <end position="1494"/>
    </location>
</feature>
<evidence type="ECO:0000313" key="6">
    <source>
        <dbReference type="EMBL" id="AMQ66958.1"/>
    </source>
</evidence>
<gene>
    <name evidence="6" type="primary">22</name>
    <name evidence="6" type="ORF">SEA_BIPPER_22</name>
</gene>
<feature type="compositionally biased region" description="Basic and acidic residues" evidence="4">
    <location>
        <begin position="1348"/>
        <end position="1380"/>
    </location>
</feature>
<dbReference type="EMBL" id="KU728633">
    <property type="protein sequence ID" value="AMQ66958.1"/>
    <property type="molecule type" value="Genomic_DNA"/>
</dbReference>
<dbReference type="KEGG" id="vg:29125742"/>
<feature type="coiled-coil region" evidence="3">
    <location>
        <begin position="51"/>
        <end position="95"/>
    </location>
</feature>
<evidence type="ECO:0000256" key="1">
    <source>
        <dbReference type="ARBA" id="ARBA00022465"/>
    </source>
</evidence>
<organism evidence="6 7">
    <name type="scientific">Mycobacterium phage Bipper</name>
    <dbReference type="NCBI Taxonomy" id="1805457"/>
    <lineage>
        <taxon>Viruses</taxon>
        <taxon>Duplodnaviria</taxon>
        <taxon>Heunggongvirae</taxon>
        <taxon>Uroviricota</taxon>
        <taxon>Caudoviricetes</taxon>
        <taxon>Bippervirus</taxon>
        <taxon>Bippervirus bipper</taxon>
    </lineage>
</organism>
<proteinExistence type="predicted"/>
<evidence type="ECO:0000256" key="4">
    <source>
        <dbReference type="SAM" id="MobiDB-lite"/>
    </source>
</evidence>
<protein>
    <submittedName>
        <fullName evidence="6">Tapemeasure</fullName>
    </submittedName>
</protein>
<dbReference type="Proteomes" id="UP000201826">
    <property type="component" value="Segment"/>
</dbReference>
<accession>A0A142F2F1</accession>
<dbReference type="PANTHER" id="PTHR37813:SF1">
    <property type="entry name" value="FELS-2 PROPHAGE PROTEIN"/>
    <property type="match status" value="1"/>
</dbReference>
<dbReference type="InterPro" id="IPR010090">
    <property type="entry name" value="Phage_tape_meas"/>
</dbReference>
<reference evidence="7" key="1">
    <citation type="submission" date="2016-02" db="EMBL/GenBank/DDBJ databases">
        <authorList>
            <person name="Isern S."/>
            <person name="Barcellona C.M."/>
            <person name="Dozier K.D."/>
            <person name="Faust J.M."/>
            <person name="Fedrick A.J."/>
            <person name="Gagliardi L.E."/>
            <person name="Gatt S.M."/>
            <person name="Gleason P.S."/>
            <person name="Gomez E.A."/>
            <person name="Hoffman A.M."/>
            <person name="Jenkins M."/>
            <person name="Jones M.J."/>
            <person name="Lang J.F."/>
            <person name="Lequay S.M."/>
            <person name="Mars P.J."/>
            <person name="Mtchedlidze N."/>
            <person name="Osking Z.B."/>
            <person name="Paul L.M."/>
            <person name="Pica A.N."/>
            <person name="Robison M.D."/>
            <person name="Rodriguez D."/>
            <person name="Rosales K.A."/>
            <person name="Saravis L.E."/>
            <person name="Sisson B.M."/>
            <person name="Tan A.L."/>
            <person name="Voltaire R."/>
            <person name="Michael S.F."/>
            <person name="Warner M.H."/>
            <person name="Bradley K.W."/>
            <person name="Asai D.J."/>
            <person name="Bowman C.A."/>
            <person name="Russell D.A."/>
            <person name="Pope W.H."/>
            <person name="Jacobs-Sera D."/>
            <person name="Hendrix R.W."/>
            <person name="Hatfull G.F."/>
        </authorList>
    </citation>
    <scope>NUCLEOTIDE SEQUENCE [LARGE SCALE GENOMIC DNA]</scope>
</reference>
<dbReference type="RefSeq" id="YP_009303170.1">
    <property type="nucleotide sequence ID" value="NC_031253.1"/>
</dbReference>
<dbReference type="PANTHER" id="PTHR37813">
    <property type="entry name" value="FELS-2 PROPHAGE PROTEIN"/>
    <property type="match status" value="1"/>
</dbReference>
<keyword evidence="1" id="KW-1245">Viral tail assembly</keyword>
<feature type="region of interest" description="Disordered" evidence="4">
    <location>
        <begin position="1451"/>
        <end position="1499"/>
    </location>
</feature>
<keyword evidence="7" id="KW-1185">Reference proteome</keyword>
<keyword evidence="3" id="KW-0175">Coiled coil</keyword>
<dbReference type="Pfam" id="PF10145">
    <property type="entry name" value="PhageMin_Tail"/>
    <property type="match status" value="1"/>
</dbReference>
<dbReference type="GO" id="GO:0098003">
    <property type="term" value="P:viral tail assembly"/>
    <property type="evidence" value="ECO:0007669"/>
    <property type="project" value="UniProtKB-KW"/>
</dbReference>
<dbReference type="GeneID" id="29125742"/>
<feature type="compositionally biased region" description="Basic and acidic residues" evidence="4">
    <location>
        <begin position="1326"/>
        <end position="1341"/>
    </location>
</feature>
<name>A0A142F2F1_9CAUD</name>
<dbReference type="NCBIfam" id="TIGR01760">
    <property type="entry name" value="tape_meas_TP901"/>
    <property type="match status" value="1"/>
</dbReference>
<feature type="region of interest" description="Disordered" evidence="4">
    <location>
        <begin position="1326"/>
        <end position="1393"/>
    </location>
</feature>
<feature type="domain" description="Phage tail tape measure protein" evidence="5">
    <location>
        <begin position="236"/>
        <end position="437"/>
    </location>
</feature>
<sequence>MTTPGGGIELAQIWVPLMPEASKLAAGVERIGRDAEKRFGAATKVMGSQMARAVESNAGRLRQALADVEKRTLAVEKAKQREADTQGRLNVAEKRYHELRNSSSAKESQRIKAYEDMNRLQRALTASTTTLTRETKMLATAQAEVTAAQAAQSKVAKLPIAQRLAVAAQASGVDAGRSFHNGFNSMLRSGAMLAGVGGFAATLKGVVTAGVDMEANLNRLQGVTNANAQQMARASEVAQKLGSDTTIVGATAASAAAAMLELAKGGLTMEQALAAAPGTLRLAAAASIDAATAAESQAAILNSFQLAPDQANHVADALANVANAAAGEVPDFMMALQQAATVAHGFNISMDDTVAVMGLFAKAGIQGSDAGTSFKTMLTHIANPSDEAAGAMDRLGLNLHTATGEFVGVREMFRQIGEAGKVMRPDDFQRDVAKVFGTDAIRGAMIAGNQGIETLDQMMRSVTEVGGATKMAAANMQGVPGVLEKISNAASGVGLTFYDMLKPLLMSGGKGAIDLLERAQKSLDSIKRGEGGGKALGMIADGWKDISGAVKDIGPELLEAVKSLATGAAATVVTGWRALGTAFQVIEPPLRMVLDLLNAIPGGLETTAALIAALYLKTKLAGPAMSVAAKATEGWAKAFSGWRSAADTADRTMTRITTATGETVLKQRGFMTQIRDAYRQGATESERFGRSIGTAKGAMSGLKIAGGGIMSMLGGPWGIAATGLIAAMGAVANAHANAAEAARNQKAAEDELKGTLSAGRLTDDTLMKISQNLEDSGAVKRAQSYGLDPNVLLRSATGDKDANQALLNNLQRVIDQAVTNGDGPGLKSSMEVLKEAGVSSEELAKALGKEGFNWDIVTKKLNDYNQAQREAFDRNKTDPDAQYEPALASLEQLLRRLPDYAESAATMNQLVNNQALTATQAAESWTRQNAAMNGTVEATDRGREAFQALGAQIVATPSEKQIVVDIPDEKYVGFRNKMMELGNTVEKLPDGTVVVTADTDEAQQRWQAYLKKVANTPAVTKLTIEPPTQAQLDAAFAPFNQRPPMSVRVAQGEVVGHGGRASGGFVDSNGMIHGPGSGTSDSILAQVLGGRGGVVRVSNRESINTERSTRANWPVIDAMNKGANLTPWFRQLPRFDEGGLLDYAESLVGQGYSQATRWDCSGTVARLVNRATGMSGGDLMTTKNAAEWLAARGFVEGMGGPDDFSVGWYDHGGGPNSGHMAATLPGGINAEQGGKNGEFTLGAGAAGADDPQFDRHMYLPVDAMYPEGSGGSGGYGYGGSFGGGGGSGGYGGAGSGGGPTGAEMRTLRNASQKVDDTAKAVELAQKRLDEVNANPKSKESTKAAAQERLNKAQREYQDALDDEASKKQEIGERVAERNARGTDNSTGGTGAQGFAKDMLSGALEALGFDGEVFSDPTQWGIWKLFTGGANYVGGLLKNAFGGPSRLNPYGPAAMPYGGSPAGTQHGRGPGSPGPGNQGDGGLGGFQLGDGGGMSSVGDTLTGALPQVSDFLPAPATNAGQPIDASIHIAGNVDQPTFNNMRSMQLDRQRTASSGLRGMGGF</sequence>